<organism evidence="1 2">
    <name type="scientific">Alligator mississippiensis</name>
    <name type="common">American alligator</name>
    <dbReference type="NCBI Taxonomy" id="8496"/>
    <lineage>
        <taxon>Eukaryota</taxon>
        <taxon>Metazoa</taxon>
        <taxon>Chordata</taxon>
        <taxon>Craniata</taxon>
        <taxon>Vertebrata</taxon>
        <taxon>Euteleostomi</taxon>
        <taxon>Archelosauria</taxon>
        <taxon>Archosauria</taxon>
        <taxon>Crocodylia</taxon>
        <taxon>Alligatoridae</taxon>
        <taxon>Alligatorinae</taxon>
        <taxon>Alligator</taxon>
    </lineage>
</organism>
<evidence type="ECO:0000313" key="1">
    <source>
        <dbReference type="EMBL" id="KYO36602.1"/>
    </source>
</evidence>
<dbReference type="EMBL" id="AKHW03002956">
    <property type="protein sequence ID" value="KYO36602.1"/>
    <property type="molecule type" value="Genomic_DNA"/>
</dbReference>
<keyword evidence="2" id="KW-1185">Reference proteome</keyword>
<accession>A0A151NIG7</accession>
<gene>
    <name evidence="1" type="ORF">Y1Q_0024300</name>
</gene>
<evidence type="ECO:0000313" key="2">
    <source>
        <dbReference type="Proteomes" id="UP000050525"/>
    </source>
</evidence>
<protein>
    <submittedName>
        <fullName evidence="1">Uncharacterized protein</fullName>
    </submittedName>
</protein>
<proteinExistence type="predicted"/>
<name>A0A151NIG7_ALLMI</name>
<dbReference type="Proteomes" id="UP000050525">
    <property type="component" value="Unassembled WGS sequence"/>
</dbReference>
<reference evidence="1 2" key="1">
    <citation type="journal article" date="2012" name="Genome Biol.">
        <title>Sequencing three crocodilian genomes to illuminate the evolution of archosaurs and amniotes.</title>
        <authorList>
            <person name="St John J.A."/>
            <person name="Braun E.L."/>
            <person name="Isberg S.R."/>
            <person name="Miles L.G."/>
            <person name="Chong A.Y."/>
            <person name="Gongora J."/>
            <person name="Dalzell P."/>
            <person name="Moran C."/>
            <person name="Bed'hom B."/>
            <person name="Abzhanov A."/>
            <person name="Burgess S.C."/>
            <person name="Cooksey A.M."/>
            <person name="Castoe T.A."/>
            <person name="Crawford N.G."/>
            <person name="Densmore L.D."/>
            <person name="Drew J.C."/>
            <person name="Edwards S.V."/>
            <person name="Faircloth B.C."/>
            <person name="Fujita M.K."/>
            <person name="Greenwold M.J."/>
            <person name="Hoffmann F.G."/>
            <person name="Howard J.M."/>
            <person name="Iguchi T."/>
            <person name="Janes D.E."/>
            <person name="Khan S.Y."/>
            <person name="Kohno S."/>
            <person name="de Koning A.J."/>
            <person name="Lance S.L."/>
            <person name="McCarthy F.M."/>
            <person name="McCormack J.E."/>
            <person name="Merchant M.E."/>
            <person name="Peterson D.G."/>
            <person name="Pollock D.D."/>
            <person name="Pourmand N."/>
            <person name="Raney B.J."/>
            <person name="Roessler K.A."/>
            <person name="Sanford J.R."/>
            <person name="Sawyer R.H."/>
            <person name="Schmidt C.J."/>
            <person name="Triplett E.W."/>
            <person name="Tuberville T.D."/>
            <person name="Venegas-Anaya M."/>
            <person name="Howard J.T."/>
            <person name="Jarvis E.D."/>
            <person name="Guillette L.J.Jr."/>
            <person name="Glenn T.C."/>
            <person name="Green R.E."/>
            <person name="Ray D.A."/>
        </authorList>
    </citation>
    <scope>NUCLEOTIDE SEQUENCE [LARGE SCALE GENOMIC DNA]</scope>
    <source>
        <strain evidence="1">KSC_2009_1</strain>
    </source>
</reference>
<sequence length="94" mass="10560">MALTWRRNLFFGLPRLQIAQMHGLLISALQWLKSVIWGAGMHSLGGRERGWQTKTRSSGDLTEVAADVQFILCGSSDYVAIFPGGWEVFLKHKN</sequence>
<dbReference type="AlphaFoldDB" id="A0A151NIG7"/>
<comment type="caution">
    <text evidence="1">The sequence shown here is derived from an EMBL/GenBank/DDBJ whole genome shotgun (WGS) entry which is preliminary data.</text>
</comment>